<name>F1T5F5_9ACTN</name>
<dbReference type="GO" id="GO:0008977">
    <property type="term" value="F:prephenate dehydrogenase (NAD+) activity"/>
    <property type="evidence" value="ECO:0007669"/>
    <property type="project" value="UniProtKB-EC"/>
</dbReference>
<protein>
    <submittedName>
        <fullName evidence="5">Prephenate dehydrogenase</fullName>
        <ecNumber evidence="5">1.3.1.12</ecNumber>
    </submittedName>
</protein>
<organism evidence="5 6">
    <name type="scientific">Fannyhessea vaginae DSM 15829</name>
    <dbReference type="NCBI Taxonomy" id="525256"/>
    <lineage>
        <taxon>Bacteria</taxon>
        <taxon>Bacillati</taxon>
        <taxon>Actinomycetota</taxon>
        <taxon>Coriobacteriia</taxon>
        <taxon>Coriobacteriales</taxon>
        <taxon>Atopobiaceae</taxon>
        <taxon>Fannyhessea</taxon>
    </lineage>
</organism>
<dbReference type="GO" id="GO:0006571">
    <property type="term" value="P:tyrosine biosynthetic process"/>
    <property type="evidence" value="ECO:0007669"/>
    <property type="project" value="InterPro"/>
</dbReference>
<evidence type="ECO:0000259" key="4">
    <source>
        <dbReference type="PROSITE" id="PS51176"/>
    </source>
</evidence>
<dbReference type="InterPro" id="IPR003099">
    <property type="entry name" value="Prephen_DH"/>
</dbReference>
<reference evidence="5 6" key="1">
    <citation type="submission" date="2011-02" db="EMBL/GenBank/DDBJ databases">
        <authorList>
            <person name="Muzny D."/>
            <person name="Qin X."/>
            <person name="Buhay C."/>
            <person name="Dugan-Rocha S."/>
            <person name="Ding Y."/>
            <person name="Chen G."/>
            <person name="Hawes A."/>
            <person name="Holder M."/>
            <person name="Jhangiani S."/>
            <person name="Johnson A."/>
            <person name="Khan Z."/>
            <person name="Li Z."/>
            <person name="Liu W."/>
            <person name="Liu X."/>
            <person name="Perez L."/>
            <person name="Shen H."/>
            <person name="Wang Q."/>
            <person name="Watt J."/>
            <person name="Xi L."/>
            <person name="Xin Y."/>
            <person name="Zhou J."/>
            <person name="Deng J."/>
            <person name="Jiang H."/>
            <person name="Liu Y."/>
            <person name="Qu J."/>
            <person name="Song X.-Z."/>
            <person name="Zhang L."/>
            <person name="Villasana D."/>
            <person name="Johnson A."/>
            <person name="Liu J."/>
            <person name="Liyanage D."/>
            <person name="Lorensuhewa L."/>
            <person name="Robinson T."/>
            <person name="Song A."/>
            <person name="Song B.-B."/>
            <person name="Dinh H."/>
            <person name="Thornton R."/>
            <person name="Coyle M."/>
            <person name="Francisco L."/>
            <person name="Jackson L."/>
            <person name="Javaid M."/>
            <person name="Korchina V."/>
            <person name="Kovar C."/>
            <person name="Mata R."/>
            <person name="Mathew T."/>
            <person name="Ngo R."/>
            <person name="Nguyen L."/>
            <person name="Nguyen N."/>
            <person name="Okwuonu G."/>
            <person name="Ongeri F."/>
            <person name="Pham C."/>
            <person name="Simmons D."/>
            <person name="Wilczek-Boney K."/>
            <person name="Hale W."/>
            <person name="Jakkamsetti A."/>
            <person name="Pham P."/>
            <person name="Ruth R."/>
            <person name="San Lucas F."/>
            <person name="Warren J."/>
            <person name="Zhang J."/>
            <person name="Zhao Z."/>
            <person name="Zhou C."/>
            <person name="Zhu D."/>
            <person name="Lee S."/>
            <person name="Bess C."/>
            <person name="Blankenburg K."/>
            <person name="Forbes L."/>
            <person name="Fu Q."/>
            <person name="Gubbala S."/>
            <person name="Hirani K."/>
            <person name="Jayaseelan J.C."/>
            <person name="Lara F."/>
            <person name="Munidasa M."/>
            <person name="Palculict T."/>
            <person name="Patil S."/>
            <person name="Pu L.-L."/>
            <person name="Saada N."/>
            <person name="Tang L."/>
            <person name="Weissenberger G."/>
            <person name="Zhu Y."/>
            <person name="Hemphill L."/>
            <person name="Shang Y."/>
            <person name="Youmans B."/>
            <person name="Ayvaz T."/>
            <person name="Ross M."/>
            <person name="Santibanez J."/>
            <person name="Aqrawi P."/>
            <person name="Gross S."/>
            <person name="Joshi V."/>
            <person name="Fowler G."/>
            <person name="Nazareth L."/>
            <person name="Reid J."/>
            <person name="Worley K."/>
            <person name="Petrosino J."/>
            <person name="Highlander S."/>
            <person name="Gibbs R."/>
        </authorList>
    </citation>
    <scope>NUCLEOTIDE SEQUENCE [LARGE SCALE GENOMIC DNA]</scope>
    <source>
        <strain evidence="5 6">DSM 15829</strain>
    </source>
</reference>
<evidence type="ECO:0000256" key="3">
    <source>
        <dbReference type="SAM" id="MobiDB-lite"/>
    </source>
</evidence>
<dbReference type="OrthoDB" id="9802008at2"/>
<comment type="caution">
    <text evidence="5">The sequence shown here is derived from an EMBL/GenBank/DDBJ whole genome shotgun (WGS) entry which is preliminary data.</text>
</comment>
<feature type="region of interest" description="Disordered" evidence="3">
    <location>
        <begin position="1"/>
        <end position="34"/>
    </location>
</feature>
<dbReference type="InterPro" id="IPR036291">
    <property type="entry name" value="NAD(P)-bd_dom_sf"/>
</dbReference>
<feature type="domain" description="Prephenate/arogenate dehydrogenase" evidence="4">
    <location>
        <begin position="42"/>
        <end position="321"/>
    </location>
</feature>
<dbReference type="EC" id="1.3.1.12" evidence="5"/>
<dbReference type="PANTHER" id="PTHR21363">
    <property type="entry name" value="PREPHENATE DEHYDROGENASE"/>
    <property type="match status" value="1"/>
</dbReference>
<dbReference type="SUPFAM" id="SSF48179">
    <property type="entry name" value="6-phosphogluconate dehydrogenase C-terminal domain-like"/>
    <property type="match status" value="1"/>
</dbReference>
<dbReference type="PROSITE" id="PS51176">
    <property type="entry name" value="PDH_ADH"/>
    <property type="match status" value="1"/>
</dbReference>
<keyword evidence="6" id="KW-1185">Reference proteome</keyword>
<evidence type="ECO:0000256" key="1">
    <source>
        <dbReference type="ARBA" id="ARBA00007964"/>
    </source>
</evidence>
<evidence type="ECO:0000313" key="6">
    <source>
        <dbReference type="Proteomes" id="UP000005947"/>
    </source>
</evidence>
<proteinExistence type="inferred from homology"/>
<evidence type="ECO:0000313" key="5">
    <source>
        <dbReference type="EMBL" id="EGF23886.1"/>
    </source>
</evidence>
<dbReference type="SUPFAM" id="SSF51735">
    <property type="entry name" value="NAD(P)-binding Rossmann-fold domains"/>
    <property type="match status" value="1"/>
</dbReference>
<gene>
    <name evidence="5" type="ORF">HMPREF0091_10833</name>
</gene>
<dbReference type="GO" id="GO:0004665">
    <property type="term" value="F:prephenate dehydrogenase (NADP+) activity"/>
    <property type="evidence" value="ECO:0007669"/>
    <property type="project" value="InterPro"/>
</dbReference>
<sequence length="321" mass="35666">MARLNPQQTSSSTFATHTSTRAEKSPQDKPSTCEHTTSFIPGAVGIVGLGLIGGSFAKALCQDAQKLYLFNRNQEVMKQACADCHALALDNESISKCELIILAAYPHANETWLEQHADKISPDALVIDTGGVKRTTCKRCFALARNYPWEFIGCHPMAGTQYSGFAHARANMFHHAPMVVVFPDLYSSRQQEQLCLRLQKLLESCKFGSYRCTNAQFHDQQIAYTSQLAHVVSNAYVKSPAAQAHKGFSAGSYKDLTRVARLNADMWTELFLANKDNLSHEISLMISHLQQYKDALDTADEHMLHRLLAEGDALKKKAEQS</sequence>
<dbReference type="Gene3D" id="3.40.50.720">
    <property type="entry name" value="NAD(P)-binding Rossmann-like Domain"/>
    <property type="match status" value="1"/>
</dbReference>
<dbReference type="Gene3D" id="1.10.3660.10">
    <property type="entry name" value="6-phosphogluconate dehydrogenase C-terminal like domain"/>
    <property type="match status" value="1"/>
</dbReference>
<dbReference type="eggNOG" id="COG0287">
    <property type="taxonomic scope" value="Bacteria"/>
</dbReference>
<dbReference type="InterPro" id="IPR046825">
    <property type="entry name" value="PDH_C"/>
</dbReference>
<comment type="similarity">
    <text evidence="1">Belongs to the prephenate/arogenate dehydrogenase family.</text>
</comment>
<dbReference type="InterPro" id="IPR046826">
    <property type="entry name" value="PDH_N"/>
</dbReference>
<dbReference type="AlphaFoldDB" id="F1T5F5"/>
<dbReference type="GO" id="GO:0070403">
    <property type="term" value="F:NAD+ binding"/>
    <property type="evidence" value="ECO:0007669"/>
    <property type="project" value="InterPro"/>
</dbReference>
<feature type="compositionally biased region" description="Low complexity" evidence="3">
    <location>
        <begin position="9"/>
        <end position="19"/>
    </location>
</feature>
<dbReference type="InterPro" id="IPR050812">
    <property type="entry name" value="Preph/Arog_dehydrog"/>
</dbReference>
<evidence type="ECO:0000256" key="2">
    <source>
        <dbReference type="ARBA" id="ARBA00023002"/>
    </source>
</evidence>
<dbReference type="GeneID" id="93210432"/>
<dbReference type="InterPro" id="IPR008927">
    <property type="entry name" value="6-PGluconate_DH-like_C_sf"/>
</dbReference>
<dbReference type="PANTHER" id="PTHR21363:SF0">
    <property type="entry name" value="PREPHENATE DEHYDROGENASE [NADP(+)]"/>
    <property type="match status" value="1"/>
</dbReference>
<dbReference type="RefSeq" id="WP_006303020.1">
    <property type="nucleotide sequence ID" value="NZ_ACGK02000001.1"/>
</dbReference>
<dbReference type="Proteomes" id="UP000005947">
    <property type="component" value="Unassembled WGS sequence"/>
</dbReference>
<dbReference type="Pfam" id="PF02153">
    <property type="entry name" value="PDH_N"/>
    <property type="match status" value="1"/>
</dbReference>
<dbReference type="EMBL" id="ACGK02000001">
    <property type="protein sequence ID" value="EGF23886.1"/>
    <property type="molecule type" value="Genomic_DNA"/>
</dbReference>
<dbReference type="Pfam" id="PF20463">
    <property type="entry name" value="PDH_C"/>
    <property type="match status" value="1"/>
</dbReference>
<accession>F1T5F5</accession>
<keyword evidence="2 5" id="KW-0560">Oxidoreductase</keyword>